<proteinExistence type="predicted"/>
<feature type="compositionally biased region" description="Low complexity" evidence="1">
    <location>
        <begin position="192"/>
        <end position="201"/>
    </location>
</feature>
<dbReference type="AlphaFoldDB" id="A0AAV1DGP2"/>
<evidence type="ECO:0000313" key="2">
    <source>
        <dbReference type="EMBL" id="CAI9106868.1"/>
    </source>
</evidence>
<gene>
    <name evidence="2" type="ORF">OLC1_LOCUS15309</name>
</gene>
<evidence type="ECO:0000256" key="1">
    <source>
        <dbReference type="SAM" id="MobiDB-lite"/>
    </source>
</evidence>
<accession>A0AAV1DGP2</accession>
<reference evidence="2" key="1">
    <citation type="submission" date="2023-03" db="EMBL/GenBank/DDBJ databases">
        <authorList>
            <person name="Julca I."/>
        </authorList>
    </citation>
    <scope>NUCLEOTIDE SEQUENCE</scope>
</reference>
<name>A0AAV1DGP2_OLDCO</name>
<protein>
    <submittedName>
        <fullName evidence="2">OLC1v1006107C1</fullName>
    </submittedName>
</protein>
<dbReference type="EMBL" id="OX459122">
    <property type="protein sequence ID" value="CAI9106868.1"/>
    <property type="molecule type" value="Genomic_DNA"/>
</dbReference>
<dbReference type="PANTHER" id="PTHR33356">
    <property type="entry name" value="TIP41-LIKE PROTEIN"/>
    <property type="match status" value="1"/>
</dbReference>
<evidence type="ECO:0000313" key="3">
    <source>
        <dbReference type="Proteomes" id="UP001161247"/>
    </source>
</evidence>
<dbReference type="PANTHER" id="PTHR33356:SF16">
    <property type="entry name" value="G PATCH DOMAIN PROTEIN"/>
    <property type="match status" value="1"/>
</dbReference>
<sequence>MASHEREGLLPVQLFQDGDVSSEDFNTISHQQQQSLGFKGLRKYESISISCGSSYSSWSDLSSPFGSELETTSTSETTESEDEEFISELTRQMAESMLQDDDDEEEEVELKRVQFQAQDRDDCNTVDSVSTCFPDNNSEASESSVNWSDCKSSSVCYYSCPEFPTPPESSVNAEDSLSDEQLRPVEVYELKNQPQLNNNNQDSGVVGGYGNKRVDKSATESTHQPLHQQKEQQNRVGGGGGKAWKQQGKKNNNILPPVLPTQPNGSGMRAVFLGGSDKNGYTSTTGTGVFLPTAAAYTKPEPKRKSGCSTVLIPARVLQTLQQHFNTVGTTSPSNAPSGGSPANHPWRNDVLARINGLLSQKREHAEFQTRLPPRPAYSAPETTSYHPEVLQLPQEWTY</sequence>
<dbReference type="Proteomes" id="UP001161247">
    <property type="component" value="Chromosome 5"/>
</dbReference>
<feature type="region of interest" description="Disordered" evidence="1">
    <location>
        <begin position="190"/>
        <end position="252"/>
    </location>
</feature>
<organism evidence="2 3">
    <name type="scientific">Oldenlandia corymbosa var. corymbosa</name>
    <dbReference type="NCBI Taxonomy" id="529605"/>
    <lineage>
        <taxon>Eukaryota</taxon>
        <taxon>Viridiplantae</taxon>
        <taxon>Streptophyta</taxon>
        <taxon>Embryophyta</taxon>
        <taxon>Tracheophyta</taxon>
        <taxon>Spermatophyta</taxon>
        <taxon>Magnoliopsida</taxon>
        <taxon>eudicotyledons</taxon>
        <taxon>Gunneridae</taxon>
        <taxon>Pentapetalae</taxon>
        <taxon>asterids</taxon>
        <taxon>lamiids</taxon>
        <taxon>Gentianales</taxon>
        <taxon>Rubiaceae</taxon>
        <taxon>Rubioideae</taxon>
        <taxon>Spermacoceae</taxon>
        <taxon>Hedyotis-Oldenlandia complex</taxon>
        <taxon>Oldenlandia</taxon>
    </lineage>
</organism>
<keyword evidence="3" id="KW-1185">Reference proteome</keyword>